<dbReference type="AlphaFoldDB" id="A0AAV7HMB9"/>
<dbReference type="SMART" id="SM00382">
    <property type="entry name" value="AAA"/>
    <property type="match status" value="1"/>
</dbReference>
<dbReference type="GO" id="GO:0003677">
    <property type="term" value="F:DNA binding"/>
    <property type="evidence" value="ECO:0007669"/>
    <property type="project" value="UniProtKB-KW"/>
</dbReference>
<dbReference type="PANTHER" id="PTHR46765">
    <property type="entry name" value="P-LOOP CONTAINING NUCLEOSIDE TRIPHOSPHATE HYDROLASES SUPERFAMILY PROTEIN"/>
    <property type="match status" value="1"/>
</dbReference>
<name>A0AAV7HMB9_COTGL</name>
<dbReference type="GO" id="GO:0005524">
    <property type="term" value="F:ATP binding"/>
    <property type="evidence" value="ECO:0007669"/>
    <property type="project" value="UniProtKB-KW"/>
</dbReference>
<accession>A0AAV7HMB9</accession>
<dbReference type="InterPro" id="IPR027417">
    <property type="entry name" value="P-loop_NTPase"/>
</dbReference>
<comment type="subcellular location">
    <subcellularLocation>
        <location evidence="1">Nucleus</location>
    </subcellularLocation>
</comment>
<dbReference type="InterPro" id="IPR003959">
    <property type="entry name" value="ATPase_AAA_core"/>
</dbReference>
<evidence type="ECO:0000256" key="1">
    <source>
        <dbReference type="ARBA" id="ARBA00004123"/>
    </source>
</evidence>
<dbReference type="InterPro" id="IPR047854">
    <property type="entry name" value="RFC_lid"/>
</dbReference>
<proteinExistence type="inferred from homology"/>
<evidence type="ECO:0000256" key="7">
    <source>
        <dbReference type="ARBA" id="ARBA00023306"/>
    </source>
</evidence>
<keyword evidence="5" id="KW-0238">DNA-binding</keyword>
<dbReference type="InterPro" id="IPR053016">
    <property type="entry name" value="CTF18-RFC_complex"/>
</dbReference>
<dbReference type="CDD" id="cd00009">
    <property type="entry name" value="AAA"/>
    <property type="match status" value="1"/>
</dbReference>
<keyword evidence="6" id="KW-0539">Nucleus</keyword>
<feature type="domain" description="AAA+ ATPase" evidence="10">
    <location>
        <begin position="446"/>
        <end position="585"/>
    </location>
</feature>
<feature type="region of interest" description="Disordered" evidence="9">
    <location>
        <begin position="1"/>
        <end position="194"/>
    </location>
</feature>
<feature type="region of interest" description="Disordered" evidence="9">
    <location>
        <begin position="403"/>
        <end position="423"/>
    </location>
</feature>
<feature type="compositionally biased region" description="Polar residues" evidence="9">
    <location>
        <begin position="77"/>
        <end position="105"/>
    </location>
</feature>
<evidence type="ECO:0000259" key="10">
    <source>
        <dbReference type="SMART" id="SM00382"/>
    </source>
</evidence>
<feature type="compositionally biased region" description="Acidic residues" evidence="9">
    <location>
        <begin position="56"/>
        <end position="68"/>
    </location>
</feature>
<keyword evidence="4" id="KW-0067">ATP-binding</keyword>
<evidence type="ECO:0000256" key="8">
    <source>
        <dbReference type="ARBA" id="ARBA00043975"/>
    </source>
</evidence>
<evidence type="ECO:0000256" key="3">
    <source>
        <dbReference type="ARBA" id="ARBA00022741"/>
    </source>
</evidence>
<dbReference type="CDD" id="cd18140">
    <property type="entry name" value="HLD_clamp_RFC"/>
    <property type="match status" value="1"/>
</dbReference>
<reference evidence="11 12" key="1">
    <citation type="journal article" date="2021" name="J. Hered.">
        <title>A chromosome-level genome assembly of the parasitoid wasp, Cotesia glomerata (Hymenoptera: Braconidae).</title>
        <authorList>
            <person name="Pinto B.J."/>
            <person name="Weis J.J."/>
            <person name="Gamble T."/>
            <person name="Ode P.J."/>
            <person name="Paul R."/>
            <person name="Zaspel J.M."/>
        </authorList>
    </citation>
    <scope>NUCLEOTIDE SEQUENCE [LARGE SCALE GENOMIC DNA]</scope>
    <source>
        <strain evidence="11">CgM1</strain>
    </source>
</reference>
<comment type="caution">
    <text evidence="11">The sequence shown here is derived from an EMBL/GenBank/DDBJ whole genome shotgun (WGS) entry which is preliminary data.</text>
</comment>
<feature type="compositionally biased region" description="Polar residues" evidence="9">
    <location>
        <begin position="139"/>
        <end position="166"/>
    </location>
</feature>
<dbReference type="Proteomes" id="UP000826195">
    <property type="component" value="Unassembled WGS sequence"/>
</dbReference>
<dbReference type="Gene3D" id="3.40.50.300">
    <property type="entry name" value="P-loop containing nucleotide triphosphate hydrolases"/>
    <property type="match status" value="1"/>
</dbReference>
<dbReference type="GO" id="GO:0016887">
    <property type="term" value="F:ATP hydrolysis activity"/>
    <property type="evidence" value="ECO:0007669"/>
    <property type="project" value="InterPro"/>
</dbReference>
<evidence type="ECO:0000256" key="5">
    <source>
        <dbReference type="ARBA" id="ARBA00023125"/>
    </source>
</evidence>
<dbReference type="GO" id="GO:0005634">
    <property type="term" value="C:nucleus"/>
    <property type="evidence" value="ECO:0007669"/>
    <property type="project" value="UniProtKB-SubCell"/>
</dbReference>
<evidence type="ECO:0000256" key="9">
    <source>
        <dbReference type="SAM" id="MobiDB-lite"/>
    </source>
</evidence>
<comment type="similarity">
    <text evidence="8">Belongs to the activator 1 small subunits family. CTF18 subfamily.</text>
</comment>
<evidence type="ECO:0000313" key="12">
    <source>
        <dbReference type="Proteomes" id="UP000826195"/>
    </source>
</evidence>
<dbReference type="InterPro" id="IPR003593">
    <property type="entry name" value="AAA+_ATPase"/>
</dbReference>
<protein>
    <recommendedName>
        <fullName evidence="10">AAA+ ATPase domain-containing protein</fullName>
    </recommendedName>
</protein>
<keyword evidence="7" id="KW-0131">Cell cycle</keyword>
<keyword evidence="12" id="KW-1185">Reference proteome</keyword>
<keyword evidence="2" id="KW-0235">DNA replication</keyword>
<dbReference type="PANTHER" id="PTHR46765:SF1">
    <property type="entry name" value="P-LOOP CONTAINING NUCLEOSIDE TRIPHOSPHATE HYDROLASES SUPERFAMILY PROTEIN"/>
    <property type="match status" value="1"/>
</dbReference>
<feature type="compositionally biased region" description="Low complexity" evidence="9">
    <location>
        <begin position="178"/>
        <end position="193"/>
    </location>
</feature>
<evidence type="ECO:0000256" key="4">
    <source>
        <dbReference type="ARBA" id="ARBA00022840"/>
    </source>
</evidence>
<dbReference type="GO" id="GO:0006260">
    <property type="term" value="P:DNA replication"/>
    <property type="evidence" value="ECO:0007669"/>
    <property type="project" value="UniProtKB-KW"/>
</dbReference>
<feature type="compositionally biased region" description="Acidic residues" evidence="9">
    <location>
        <begin position="1"/>
        <end position="13"/>
    </location>
</feature>
<dbReference type="EMBL" id="JAHXZJ010002609">
    <property type="protein sequence ID" value="KAH0541035.1"/>
    <property type="molecule type" value="Genomic_DNA"/>
</dbReference>
<evidence type="ECO:0000256" key="6">
    <source>
        <dbReference type="ARBA" id="ARBA00023242"/>
    </source>
</evidence>
<gene>
    <name evidence="11" type="ORF">KQX54_020833</name>
</gene>
<feature type="region of interest" description="Disordered" evidence="9">
    <location>
        <begin position="890"/>
        <end position="927"/>
    </location>
</feature>
<evidence type="ECO:0000313" key="11">
    <source>
        <dbReference type="EMBL" id="KAH0541035.1"/>
    </source>
</evidence>
<feature type="compositionally biased region" description="Acidic residues" evidence="9">
    <location>
        <begin position="111"/>
        <end position="123"/>
    </location>
</feature>
<evidence type="ECO:0000256" key="2">
    <source>
        <dbReference type="ARBA" id="ARBA00022705"/>
    </source>
</evidence>
<feature type="compositionally biased region" description="Basic and acidic residues" evidence="9">
    <location>
        <begin position="897"/>
        <end position="914"/>
    </location>
</feature>
<feature type="compositionally biased region" description="Low complexity" evidence="9">
    <location>
        <begin position="22"/>
        <end position="33"/>
    </location>
</feature>
<feature type="compositionally biased region" description="Polar residues" evidence="9">
    <location>
        <begin position="34"/>
        <end position="50"/>
    </location>
</feature>
<sequence length="1006" mass="114335">MDDEFPNSDEEYDLVPTESLKKTNNVTGNNTKVSQHNLTQPPKSSVSGNSRFIYANEDDFPDPVEEFDLVPTESLKKNNNVAGSNTKVPQNNLTQPPKSSSNENSRFIYANDDDFPDPDEEFDLVPTDVYKKSNHPPIGTSTQQTLQSQVNAPKPVNKTQASTSSDFPEPDEELEFIESTPQPSTSTSESLTEQVRKRTYDDLMKDVADLLQEDIPSSSRLRREKRPRWDQPDLIIEAILNQKQKVQQRYEKDVDNPRFLNSNYSDDPERETITTRVPSWNFVALTRPYDSQRLYVRVKPDAVINPIKVSSSSGLLSVSYDKLKADAEKILADKAKEKSITSRSARKKGEDVLWVDKYRPKKYMELLTDETTNREFLRWMKLWDKVVFNREIVMRKKNSTTNSFKSRNFNNNKSDRINSREGGFNANKFGDNCNNEELVDKKGFPVHRIALLSGPPGLGKTTLAHLVARHAGYNVVEINASDDRSPEAFRQALLASTQMKSMIGADPRPNCLVLDEIDGAPAASIELLLKFVQGKLSEKGKKSKSAEKSNEFCKRPIVCICNELYTPALRPLRAVAFSIYVPRITPAALSDRLVTIARRERLDVDQRVLLQIAEKSGCDVRSCVNALQYMGDDCEKTNLDLSLKDSKKGLFEFWKDMFLVPHDKTGPLSLRERVQRVLKSAYSNNSERFVQGIFENYPPNCHDNLNKVSGSLEWFQFYDQVTTVVATKNDWQVMPYTNYAFASWHLGFALPRAPKLSFPYTATEVSQKIKKTLTLVSAAQRSCGLSALVIILDLAPLSFELLTPRLRSVAINLYTAKEKSDLDHLIDVMLSLKLSFVQDRKEDGSLDYVIEPDFFEIGIFPDCKQRKGLSYTVKQIVSREIEAERVKRAAVATGAESSKENKPASTENTKDDFAKPNPVNRPNHIDRVERITLNDDLKDPKFRDFFKNFKLPPKIPDPTSPEQTSPKAERVDQRIKKIVHTNGVWFKYIEGYSNAVRRTVRIKDIL</sequence>
<feature type="region of interest" description="Disordered" evidence="9">
    <location>
        <begin position="952"/>
        <end position="971"/>
    </location>
</feature>
<dbReference type="Pfam" id="PF00004">
    <property type="entry name" value="AAA"/>
    <property type="match status" value="1"/>
</dbReference>
<dbReference type="Gene3D" id="1.10.8.60">
    <property type="match status" value="1"/>
</dbReference>
<dbReference type="SUPFAM" id="SSF52540">
    <property type="entry name" value="P-loop containing nucleoside triphosphate hydrolases"/>
    <property type="match status" value="1"/>
</dbReference>
<feature type="compositionally biased region" description="Low complexity" evidence="9">
    <location>
        <begin position="403"/>
        <end position="412"/>
    </location>
</feature>
<keyword evidence="3" id="KW-0547">Nucleotide-binding</keyword>
<organism evidence="11 12">
    <name type="scientific">Cotesia glomerata</name>
    <name type="common">Lepidopteran parasitic wasp</name>
    <name type="synonym">Apanteles glomeratus</name>
    <dbReference type="NCBI Taxonomy" id="32391"/>
    <lineage>
        <taxon>Eukaryota</taxon>
        <taxon>Metazoa</taxon>
        <taxon>Ecdysozoa</taxon>
        <taxon>Arthropoda</taxon>
        <taxon>Hexapoda</taxon>
        <taxon>Insecta</taxon>
        <taxon>Pterygota</taxon>
        <taxon>Neoptera</taxon>
        <taxon>Endopterygota</taxon>
        <taxon>Hymenoptera</taxon>
        <taxon>Apocrita</taxon>
        <taxon>Ichneumonoidea</taxon>
        <taxon>Braconidae</taxon>
        <taxon>Microgastrinae</taxon>
        <taxon>Cotesia</taxon>
    </lineage>
</organism>